<reference evidence="1 2" key="1">
    <citation type="journal article" date="2022" name="New Phytol.">
        <title>Ecological generalism drives hyperdiversity of secondary metabolite gene clusters in xylarialean endophytes.</title>
        <authorList>
            <person name="Franco M.E.E."/>
            <person name="Wisecaver J.H."/>
            <person name="Arnold A.E."/>
            <person name="Ju Y.M."/>
            <person name="Slot J.C."/>
            <person name="Ahrendt S."/>
            <person name="Moore L.P."/>
            <person name="Eastman K.E."/>
            <person name="Scott K."/>
            <person name="Konkel Z."/>
            <person name="Mondo S.J."/>
            <person name="Kuo A."/>
            <person name="Hayes R.D."/>
            <person name="Haridas S."/>
            <person name="Andreopoulos B."/>
            <person name="Riley R."/>
            <person name="LaButti K."/>
            <person name="Pangilinan J."/>
            <person name="Lipzen A."/>
            <person name="Amirebrahimi M."/>
            <person name="Yan J."/>
            <person name="Adam C."/>
            <person name="Keymanesh K."/>
            <person name="Ng V."/>
            <person name="Louie K."/>
            <person name="Northen T."/>
            <person name="Drula E."/>
            <person name="Henrissat B."/>
            <person name="Hsieh H.M."/>
            <person name="Youens-Clark K."/>
            <person name="Lutzoni F."/>
            <person name="Miadlikowska J."/>
            <person name="Eastwood D.C."/>
            <person name="Hamelin R.C."/>
            <person name="Grigoriev I.V."/>
            <person name="U'Ren J.M."/>
        </authorList>
    </citation>
    <scope>NUCLEOTIDE SEQUENCE [LARGE SCALE GENOMIC DNA]</scope>
    <source>
        <strain evidence="1 2">CBS 119005</strain>
    </source>
</reference>
<evidence type="ECO:0000313" key="2">
    <source>
        <dbReference type="Proteomes" id="UP001497700"/>
    </source>
</evidence>
<organism evidence="1 2">
    <name type="scientific">Hypoxylon rubiginosum</name>
    <dbReference type="NCBI Taxonomy" id="110542"/>
    <lineage>
        <taxon>Eukaryota</taxon>
        <taxon>Fungi</taxon>
        <taxon>Dikarya</taxon>
        <taxon>Ascomycota</taxon>
        <taxon>Pezizomycotina</taxon>
        <taxon>Sordariomycetes</taxon>
        <taxon>Xylariomycetidae</taxon>
        <taxon>Xylariales</taxon>
        <taxon>Hypoxylaceae</taxon>
        <taxon>Hypoxylon</taxon>
    </lineage>
</organism>
<sequence length="387" mass="41780">MFGFRKLALLAVILFNLTSARSLPLQRKNDPPQSPGQYIVTLRDGLDESAIEQHLQRATSLRARSESPVVELGRRWNIGSWNAYLCTMDNNTLTQMSRDDAVQFIEPDGGLGAISHRVPNHTDYVYDSKAGEGTYAYIIDSGLLTTHEEFEGRASLGYNAVDGEFVDDSGHGTHVAGTIGGKTYGVAKKTNLISVKIFQNGQGKISDFLEGYQWAVYNITKENRQEVSVINVSGGSGAMEALNRAVDEGYKQGVLTVVAAGNFDQDVRRHSPASAPNAMTVGAIGGDFSRSSFSNWGELVDIFAPGEDVMSAWIGSNDDAQAHAGTSMATPHITGLVLYLKSLIPYRMKSPANSVRELQNLATGNVIQDTKGSKNLLGFNGNGIVIV</sequence>
<protein>
    <submittedName>
        <fullName evidence="1">Oryzin</fullName>
    </submittedName>
</protein>
<proteinExistence type="predicted"/>
<keyword evidence="2" id="KW-1185">Reference proteome</keyword>
<evidence type="ECO:0000313" key="1">
    <source>
        <dbReference type="EMBL" id="KAI4868183.1"/>
    </source>
</evidence>
<dbReference type="Proteomes" id="UP001497700">
    <property type="component" value="Unassembled WGS sequence"/>
</dbReference>
<accession>A0ACB9ZAZ0</accession>
<dbReference type="EMBL" id="MU393440">
    <property type="protein sequence ID" value="KAI4868183.1"/>
    <property type="molecule type" value="Genomic_DNA"/>
</dbReference>
<comment type="caution">
    <text evidence="1">The sequence shown here is derived from an EMBL/GenBank/DDBJ whole genome shotgun (WGS) entry which is preliminary data.</text>
</comment>
<name>A0ACB9ZAZ0_9PEZI</name>
<gene>
    <name evidence="1" type="ORF">F4820DRAFT_466617</name>
</gene>